<gene>
    <name evidence="1" type="ORF">PFISCL1PPCAC_3625</name>
</gene>
<comment type="caution">
    <text evidence="1">The sequence shown here is derived from an EMBL/GenBank/DDBJ whole genome shotgun (WGS) entry which is preliminary data.</text>
</comment>
<reference evidence="1" key="1">
    <citation type="submission" date="2023-10" db="EMBL/GenBank/DDBJ databases">
        <title>Genome assembly of Pristionchus species.</title>
        <authorList>
            <person name="Yoshida K."/>
            <person name="Sommer R.J."/>
        </authorList>
    </citation>
    <scope>NUCLEOTIDE SEQUENCE</scope>
    <source>
        <strain evidence="1">RS5133</strain>
    </source>
</reference>
<accession>A0AAV5V1M8</accession>
<organism evidence="1 2">
    <name type="scientific">Pristionchus fissidentatus</name>
    <dbReference type="NCBI Taxonomy" id="1538716"/>
    <lineage>
        <taxon>Eukaryota</taxon>
        <taxon>Metazoa</taxon>
        <taxon>Ecdysozoa</taxon>
        <taxon>Nematoda</taxon>
        <taxon>Chromadorea</taxon>
        <taxon>Rhabditida</taxon>
        <taxon>Rhabditina</taxon>
        <taxon>Diplogasteromorpha</taxon>
        <taxon>Diplogasteroidea</taxon>
        <taxon>Neodiplogasteridae</taxon>
        <taxon>Pristionchus</taxon>
    </lineage>
</organism>
<protein>
    <submittedName>
        <fullName evidence="1">Uncharacterized protein</fullName>
    </submittedName>
</protein>
<dbReference type="AlphaFoldDB" id="A0AAV5V1M8"/>
<dbReference type="EMBL" id="BTSY01000001">
    <property type="protein sequence ID" value="GMT12328.1"/>
    <property type="molecule type" value="Genomic_DNA"/>
</dbReference>
<dbReference type="Proteomes" id="UP001432322">
    <property type="component" value="Unassembled WGS sequence"/>
</dbReference>
<evidence type="ECO:0000313" key="1">
    <source>
        <dbReference type="EMBL" id="GMT12328.1"/>
    </source>
</evidence>
<name>A0AAV5V1M8_9BILA</name>
<proteinExistence type="predicted"/>
<evidence type="ECO:0000313" key="2">
    <source>
        <dbReference type="Proteomes" id="UP001432322"/>
    </source>
</evidence>
<sequence>MRKMSTMASSMKVTDRSRSPPLRLAGDGFIPGLKLESLENLLKTSEYLLAFSNWKFCSIFLKISMRADECIVLRCVDCLRAAMMRMLTTMRTVKGMRNL</sequence>
<keyword evidence="2" id="KW-1185">Reference proteome</keyword>
<feature type="non-terminal residue" evidence="1">
    <location>
        <position position="99"/>
    </location>
</feature>